<keyword evidence="5" id="KW-0449">Lipoprotein</keyword>
<gene>
    <name evidence="6" type="primary">araN_4</name>
    <name evidence="6" type="ORF">SDC9_174411</name>
</gene>
<keyword evidence="3" id="KW-0472">Membrane</keyword>
<evidence type="ECO:0000256" key="3">
    <source>
        <dbReference type="ARBA" id="ARBA00023136"/>
    </source>
</evidence>
<protein>
    <submittedName>
        <fullName evidence="6">Putative arabinose-binding protein</fullName>
    </submittedName>
</protein>
<dbReference type="AlphaFoldDB" id="A0A645GSK3"/>
<sequence>MTTVEANDPWSFWQMLTEQGSDLLTPDGQPNVNTDAMKKGLGFYQQMIKDGTAIVAPGGGHHAEEYYGFMNGGGAASVTMPFWYLNRFTDYMPDLSGKMIVLPNPVFEAGQPRSVGLGGTGTSVTNQSKNIDLAVDFLGFAKLSEEGNLKVWELLGFDPIRKALWTSPELKKSNKFIDYYANFPFDALIEVQDEIPAIVVSEALPKTMAAVRTSIMSRAYEGLEDLDTMLAEEQALLENTPN</sequence>
<name>A0A645GSK3_9ZZZZ</name>
<dbReference type="InterPro" id="IPR006059">
    <property type="entry name" value="SBP"/>
</dbReference>
<dbReference type="Pfam" id="PF01547">
    <property type="entry name" value="SBP_bac_1"/>
    <property type="match status" value="1"/>
</dbReference>
<dbReference type="Gene3D" id="3.40.190.10">
    <property type="entry name" value="Periplasmic binding protein-like II"/>
    <property type="match status" value="1"/>
</dbReference>
<keyword evidence="1" id="KW-1003">Cell membrane</keyword>
<evidence type="ECO:0000256" key="4">
    <source>
        <dbReference type="ARBA" id="ARBA00023139"/>
    </source>
</evidence>
<dbReference type="EMBL" id="VSSQ01076713">
    <property type="protein sequence ID" value="MPN26984.1"/>
    <property type="molecule type" value="Genomic_DNA"/>
</dbReference>
<keyword evidence="4" id="KW-0564">Palmitate</keyword>
<evidence type="ECO:0000256" key="1">
    <source>
        <dbReference type="ARBA" id="ARBA00022475"/>
    </source>
</evidence>
<dbReference type="InterPro" id="IPR050490">
    <property type="entry name" value="Bact_solute-bd_prot1"/>
</dbReference>
<organism evidence="6">
    <name type="scientific">bioreactor metagenome</name>
    <dbReference type="NCBI Taxonomy" id="1076179"/>
    <lineage>
        <taxon>unclassified sequences</taxon>
        <taxon>metagenomes</taxon>
        <taxon>ecological metagenomes</taxon>
    </lineage>
</organism>
<evidence type="ECO:0000313" key="6">
    <source>
        <dbReference type="EMBL" id="MPN26984.1"/>
    </source>
</evidence>
<dbReference type="SUPFAM" id="SSF53850">
    <property type="entry name" value="Periplasmic binding protein-like II"/>
    <property type="match status" value="1"/>
</dbReference>
<evidence type="ECO:0000256" key="2">
    <source>
        <dbReference type="ARBA" id="ARBA00022729"/>
    </source>
</evidence>
<dbReference type="PANTHER" id="PTHR43649:SF33">
    <property type="entry name" value="POLYGALACTURONAN_RHAMNOGALACTURONAN-BINDING PROTEIN YTCQ"/>
    <property type="match status" value="1"/>
</dbReference>
<accession>A0A645GSK3</accession>
<keyword evidence="2" id="KW-0732">Signal</keyword>
<dbReference type="PANTHER" id="PTHR43649">
    <property type="entry name" value="ARABINOSE-BINDING PROTEIN-RELATED"/>
    <property type="match status" value="1"/>
</dbReference>
<reference evidence="6" key="1">
    <citation type="submission" date="2019-08" db="EMBL/GenBank/DDBJ databases">
        <authorList>
            <person name="Kucharzyk K."/>
            <person name="Murdoch R.W."/>
            <person name="Higgins S."/>
            <person name="Loffler F."/>
        </authorList>
    </citation>
    <scope>NUCLEOTIDE SEQUENCE</scope>
</reference>
<comment type="caution">
    <text evidence="6">The sequence shown here is derived from an EMBL/GenBank/DDBJ whole genome shotgun (WGS) entry which is preliminary data.</text>
</comment>
<proteinExistence type="predicted"/>
<evidence type="ECO:0000256" key="5">
    <source>
        <dbReference type="ARBA" id="ARBA00023288"/>
    </source>
</evidence>